<evidence type="ECO:0000256" key="5">
    <source>
        <dbReference type="SAM" id="SignalP"/>
    </source>
</evidence>
<dbReference type="GO" id="GO:0030001">
    <property type="term" value="P:metal ion transport"/>
    <property type="evidence" value="ECO:0007669"/>
    <property type="project" value="InterPro"/>
</dbReference>
<proteinExistence type="inferred from homology"/>
<feature type="chain" id="PRO_5034725558" evidence="5">
    <location>
        <begin position="25"/>
        <end position="483"/>
    </location>
</feature>
<dbReference type="NCBIfam" id="TIGR03769">
    <property type="entry name" value="P_ac_wall_RPT"/>
    <property type="match status" value="1"/>
</dbReference>
<dbReference type="InterPro" id="IPR050492">
    <property type="entry name" value="Bact_metal-bind_prot9"/>
</dbReference>
<dbReference type="InterPro" id="IPR022434">
    <property type="entry name" value="ABC_LPXTG_lipo_actinobac"/>
</dbReference>
<dbReference type="PROSITE" id="PS51257">
    <property type="entry name" value="PROKAR_LIPOPROTEIN"/>
    <property type="match status" value="1"/>
</dbReference>
<dbReference type="GO" id="GO:0007155">
    <property type="term" value="P:cell adhesion"/>
    <property type="evidence" value="ECO:0007669"/>
    <property type="project" value="InterPro"/>
</dbReference>
<name>A0A7T4JVN5_9CORY</name>
<dbReference type="GO" id="GO:0030313">
    <property type="term" value="C:cell envelope"/>
    <property type="evidence" value="ECO:0007669"/>
    <property type="project" value="UniProtKB-SubCell"/>
</dbReference>
<dbReference type="InterPro" id="IPR006129">
    <property type="entry name" value="AdhesinB"/>
</dbReference>
<keyword evidence="3 5" id="KW-0732">Signal</keyword>
<dbReference type="PRINTS" id="PR00690">
    <property type="entry name" value="ADHESNFAMILY"/>
</dbReference>
<evidence type="ECO:0000313" key="7">
    <source>
        <dbReference type="Proteomes" id="UP000596145"/>
    </source>
</evidence>
<dbReference type="Proteomes" id="UP000596145">
    <property type="component" value="Chromosome"/>
</dbReference>
<evidence type="ECO:0000256" key="4">
    <source>
        <dbReference type="RuleBase" id="RU003512"/>
    </source>
</evidence>
<evidence type="ECO:0000256" key="1">
    <source>
        <dbReference type="ARBA" id="ARBA00011028"/>
    </source>
</evidence>
<dbReference type="GO" id="GO:0046872">
    <property type="term" value="F:metal ion binding"/>
    <property type="evidence" value="ECO:0007669"/>
    <property type="project" value="UniProtKB-KW"/>
</dbReference>
<dbReference type="SUPFAM" id="SSF53807">
    <property type="entry name" value="Helical backbone' metal receptor"/>
    <property type="match status" value="1"/>
</dbReference>
<dbReference type="PANTHER" id="PTHR42953:SF3">
    <property type="entry name" value="HIGH-AFFINITY ZINC UPTAKE SYSTEM PROTEIN ZNUA"/>
    <property type="match status" value="1"/>
</dbReference>
<evidence type="ECO:0000256" key="3">
    <source>
        <dbReference type="ARBA" id="ARBA00022729"/>
    </source>
</evidence>
<keyword evidence="2 4" id="KW-0813">Transport</keyword>
<reference evidence="6 7" key="1">
    <citation type="submission" date="2020-12" db="EMBL/GenBank/DDBJ databases">
        <title>FDA dAtabase for Regulatory Grade micrObial Sequences (FDA-ARGOS): Supporting development and validation of Infectious Disease Dx tests.</title>
        <authorList>
            <person name="Sproer C."/>
            <person name="Gronow S."/>
            <person name="Severitt S."/>
            <person name="Schroder I."/>
            <person name="Tallon L."/>
            <person name="Sadzewicz L."/>
            <person name="Zhao X."/>
            <person name="Boylan J."/>
            <person name="Ott S."/>
            <person name="Bowen H."/>
            <person name="Vavikolanu K."/>
            <person name="Mehta A."/>
            <person name="Aluvathingal J."/>
            <person name="Nadendla S."/>
            <person name="Lowell S."/>
            <person name="Myers T."/>
            <person name="Yan Y."/>
            <person name="Sichtig H."/>
        </authorList>
    </citation>
    <scope>NUCLEOTIDE SEQUENCE [LARGE SCALE GENOMIC DNA]</scope>
    <source>
        <strain evidence="6 7">FDAARGOS_1053</strain>
    </source>
</reference>
<dbReference type="InterPro" id="IPR022435">
    <property type="entry name" value="Surface-anchored_actinobac"/>
</dbReference>
<evidence type="ECO:0000256" key="2">
    <source>
        <dbReference type="ARBA" id="ARBA00022448"/>
    </source>
</evidence>
<dbReference type="AlphaFoldDB" id="A0A7T4JVN5"/>
<dbReference type="Gene3D" id="3.40.50.1980">
    <property type="entry name" value="Nitrogenase molybdenum iron protein domain"/>
    <property type="match status" value="2"/>
</dbReference>
<dbReference type="PRINTS" id="PR00691">
    <property type="entry name" value="ADHESINB"/>
</dbReference>
<feature type="signal peptide" evidence="5">
    <location>
        <begin position="1"/>
        <end position="24"/>
    </location>
</feature>
<dbReference type="PANTHER" id="PTHR42953">
    <property type="entry name" value="HIGH-AFFINITY ZINC UPTAKE SYSTEM PROTEIN ZNUA-RELATED"/>
    <property type="match status" value="1"/>
</dbReference>
<protein>
    <submittedName>
        <fullName evidence="6">Anchored repeat ABC transporter, substrate-binding protein</fullName>
    </submittedName>
</protein>
<comment type="similarity">
    <text evidence="1 4">Belongs to the bacterial solute-binding protein 9 family.</text>
</comment>
<accession>A0A7T4JVN5</accession>
<dbReference type="InterPro" id="IPR006128">
    <property type="entry name" value="Lipoprotein_PsaA-like"/>
</dbReference>
<dbReference type="NCBIfam" id="TIGR03772">
    <property type="entry name" value="anch_rpt_subst"/>
    <property type="match status" value="1"/>
</dbReference>
<gene>
    <name evidence="6" type="ORF">I6I10_04030</name>
</gene>
<dbReference type="EMBL" id="CP066007">
    <property type="protein sequence ID" value="QQB47087.1"/>
    <property type="molecule type" value="Genomic_DNA"/>
</dbReference>
<dbReference type="Pfam" id="PF01297">
    <property type="entry name" value="ZnuA"/>
    <property type="match status" value="2"/>
</dbReference>
<dbReference type="OrthoDB" id="9810636at2"/>
<sequence length="483" mass="50716">MNWRKAIGAAAMSALLVLSGCASAPTQDVAGIRVAATTPILTDMVRVIAGDDAHVDGLIPAQADPHTYEPSLRAVRNIANADVVFTNGLLLEPQSMVSAIDAASATPPVAVAEDIVLHGGELIPLVENVSLDTPWLGIRADGDHGLPPTTLTAEQISGPGAASAYVTGTFGAPERFFAEEKPGSMTLPTGAHTHMSWAFTEPGRYVLRFSAPGFQPLDLDVVVGVDPHGATQNTTIITEGHVDVRANYATGAIDVEYEGEGVDKAVIAVPATSVDTIPGDPSFRFIGKPGSEAYVLPQAVAGKHMHGEIDPHVWQSAPNAQAMVDVIAERLIAIDPGHAAGYTDRATAYKEAIAGADARMQEAVAAVPQENRHLITSHEGYAYLAHRYGLALSGIVSPNEDIEPSATGLAALSRAIQDLQAPAVFVEPAAERRPTHLTTLAHDHGVRVCRLYGDAFAPPVTTYLELMDANATAIRTCLAKENS</sequence>
<organism evidence="6 7">
    <name type="scientific">Corynebacterium glucuronolyticum</name>
    <dbReference type="NCBI Taxonomy" id="39791"/>
    <lineage>
        <taxon>Bacteria</taxon>
        <taxon>Bacillati</taxon>
        <taxon>Actinomycetota</taxon>
        <taxon>Actinomycetes</taxon>
        <taxon>Mycobacteriales</taxon>
        <taxon>Corynebacteriaceae</taxon>
        <taxon>Corynebacterium</taxon>
    </lineage>
</organism>
<evidence type="ECO:0000313" key="6">
    <source>
        <dbReference type="EMBL" id="QQB47087.1"/>
    </source>
</evidence>
<dbReference type="NCBIfam" id="NF038134">
    <property type="entry name" value="choice_anch_M"/>
    <property type="match status" value="1"/>
</dbReference>
<dbReference type="InterPro" id="IPR006127">
    <property type="entry name" value="ZnuA-like"/>
</dbReference>